<dbReference type="KEGG" id="vti:CEQ48_00870"/>
<evidence type="ECO:0000313" key="1">
    <source>
        <dbReference type="EMBL" id="ASK53418.1"/>
    </source>
</evidence>
<dbReference type="Proteomes" id="UP000198371">
    <property type="component" value="Chromosome 2"/>
</dbReference>
<sequence>MGYEANKRLKRDCQRVAFPVPLSRGGFSCCV</sequence>
<proteinExistence type="predicted"/>
<organism evidence="1 2">
    <name type="scientific">Vibrio tarriae</name>
    <dbReference type="NCBI Taxonomy" id="2014742"/>
    <lineage>
        <taxon>Bacteria</taxon>
        <taxon>Pseudomonadati</taxon>
        <taxon>Pseudomonadota</taxon>
        <taxon>Gammaproteobacteria</taxon>
        <taxon>Vibrionales</taxon>
        <taxon>Vibrionaceae</taxon>
        <taxon>Vibrio</taxon>
    </lineage>
</organism>
<reference evidence="1 2" key="2">
    <citation type="submission" date="2017-06" db="EMBL/GenBank/DDBJ databases">
        <title>Complete genome sequence of Vibrio sp. 2521-89, a close relative of Vibrio cholerae isolated from lake water in New Mexico, USA.</title>
        <authorList>
            <person name="Liang K."/>
            <person name="Orata F.D."/>
            <person name="Winkjer N.S."/>
            <person name="Tarr C.L."/>
            <person name="Boucher Y."/>
        </authorList>
    </citation>
    <scope>NUCLEOTIDE SEQUENCE [LARGE SCALE GENOMIC DNA]</scope>
    <source>
        <strain evidence="1 2">2521-89</strain>
    </source>
</reference>
<dbReference type="EMBL" id="CP022352">
    <property type="protein sequence ID" value="ASK53418.1"/>
    <property type="molecule type" value="Genomic_DNA"/>
</dbReference>
<evidence type="ECO:0000313" key="2">
    <source>
        <dbReference type="Proteomes" id="UP000198371"/>
    </source>
</evidence>
<gene>
    <name evidence="1" type="ORF">CEQ48_00870</name>
</gene>
<reference evidence="2" key="1">
    <citation type="journal article" date="2017" name="Genome Announc.">
        <title>Complete Genome Sequence of Vibrio sp. Strain 2521-89, a Close Relative of Vibrio cholerae Isolated from Lake Water in New Mexico, USA.</title>
        <authorList>
            <person name="Liang K."/>
            <person name="Orata F.D."/>
            <person name="Winkjer N.S."/>
            <person name="Rowe L.A."/>
            <person name="Tarr C.L."/>
            <person name="Boucher Y."/>
        </authorList>
    </citation>
    <scope>NUCLEOTIDE SEQUENCE [LARGE SCALE GENOMIC DNA]</scope>
    <source>
        <strain evidence="2">2521-89</strain>
    </source>
</reference>
<dbReference type="AlphaFoldDB" id="A0AAU8W8U2"/>
<accession>A0AAU8W8U2</accession>
<name>A0AAU8W8U2_9VIBR</name>
<protein>
    <recommendedName>
        <fullName evidence="3">Transcriptional regulator</fullName>
    </recommendedName>
</protein>
<keyword evidence="2" id="KW-1185">Reference proteome</keyword>
<evidence type="ECO:0008006" key="3">
    <source>
        <dbReference type="Google" id="ProtNLM"/>
    </source>
</evidence>